<dbReference type="PATRIC" id="fig|1173027.3.peg.6061"/>
<evidence type="ECO:0000256" key="3">
    <source>
        <dbReference type="ARBA" id="ARBA00006402"/>
    </source>
</evidence>
<dbReference type="InterPro" id="IPR036890">
    <property type="entry name" value="HATPase_C_sf"/>
</dbReference>
<dbReference type="Gene3D" id="3.40.50.2300">
    <property type="match status" value="1"/>
</dbReference>
<dbReference type="CDD" id="cd16922">
    <property type="entry name" value="HATPase_EvgS-ArcB-TorS-like"/>
    <property type="match status" value="1"/>
</dbReference>
<keyword evidence="8 18" id="KW-0418">Kinase</keyword>
<dbReference type="Gene3D" id="1.10.287.130">
    <property type="match status" value="1"/>
</dbReference>
<dbReference type="SUPFAM" id="SSF47384">
    <property type="entry name" value="Homodimeric domain of signal transducing histidine kinase"/>
    <property type="match status" value="1"/>
</dbReference>
<evidence type="ECO:0000256" key="1">
    <source>
        <dbReference type="ARBA" id="ARBA00000085"/>
    </source>
</evidence>
<dbReference type="FunFam" id="1.10.287.130:FF:000038">
    <property type="entry name" value="Sensory transduction histidine kinase"/>
    <property type="match status" value="1"/>
</dbReference>
<evidence type="ECO:0000313" key="18">
    <source>
        <dbReference type="EMBL" id="AFZ21110.1"/>
    </source>
</evidence>
<feature type="domain" description="Response regulatory" evidence="17">
    <location>
        <begin position="616"/>
        <end position="738"/>
    </location>
</feature>
<comment type="catalytic activity">
    <reaction evidence="1">
        <text>ATP + protein L-histidine = ADP + protein N-phospho-L-histidine.</text>
        <dbReference type="EC" id="2.7.13.3"/>
    </reaction>
</comment>
<dbReference type="EMBL" id="CP003630">
    <property type="protein sequence ID" value="AFZ21110.1"/>
    <property type="molecule type" value="Genomic_DNA"/>
</dbReference>
<gene>
    <name evidence="18" type="ORF">Mic7113_5473</name>
</gene>
<dbReference type="InterPro" id="IPR003661">
    <property type="entry name" value="HisK_dim/P_dom"/>
</dbReference>
<feature type="domain" description="Histidine kinase" evidence="16">
    <location>
        <begin position="345"/>
        <end position="583"/>
    </location>
</feature>
<dbReference type="InterPro" id="IPR003018">
    <property type="entry name" value="GAF"/>
</dbReference>
<dbReference type="HOGENOM" id="CLU_000445_114_15_3"/>
<dbReference type="InterPro" id="IPR029016">
    <property type="entry name" value="GAF-like_dom_sf"/>
</dbReference>
<dbReference type="PANTHER" id="PTHR43047:SF63">
    <property type="entry name" value="HISTIDINE KINASE"/>
    <property type="match status" value="1"/>
</dbReference>
<evidence type="ECO:0000256" key="8">
    <source>
        <dbReference type="ARBA" id="ARBA00022777"/>
    </source>
</evidence>
<evidence type="ECO:0000256" key="13">
    <source>
        <dbReference type="ARBA" id="ARBA00074306"/>
    </source>
</evidence>
<dbReference type="SUPFAM" id="SSF55781">
    <property type="entry name" value="GAF domain-like"/>
    <property type="match status" value="1"/>
</dbReference>
<dbReference type="InterPro" id="IPR036097">
    <property type="entry name" value="HisK_dim/P_sf"/>
</dbReference>
<dbReference type="Pfam" id="PF02518">
    <property type="entry name" value="HATPase_c"/>
    <property type="match status" value="1"/>
</dbReference>
<dbReference type="SUPFAM" id="SSF52172">
    <property type="entry name" value="CheY-like"/>
    <property type="match status" value="1"/>
</dbReference>
<keyword evidence="7" id="KW-0547">Nucleotide-binding</keyword>
<protein>
    <recommendedName>
        <fullName evidence="13">Circadian input-output histidine kinase CikA</fullName>
        <ecNumber evidence="4">2.7.13.3</ecNumber>
    </recommendedName>
</protein>
<evidence type="ECO:0000256" key="9">
    <source>
        <dbReference type="ARBA" id="ARBA00022840"/>
    </source>
</evidence>
<evidence type="ECO:0000256" key="10">
    <source>
        <dbReference type="ARBA" id="ARBA00023012"/>
    </source>
</evidence>
<dbReference type="FunFam" id="3.30.565.10:FF:000010">
    <property type="entry name" value="Sensor histidine kinase RcsC"/>
    <property type="match status" value="1"/>
</dbReference>
<dbReference type="OrthoDB" id="459598at2"/>
<dbReference type="Gene3D" id="3.30.450.20">
    <property type="entry name" value="PAS domain"/>
    <property type="match status" value="1"/>
</dbReference>
<dbReference type="eggNOG" id="COG0745">
    <property type="taxonomic scope" value="Bacteria"/>
</dbReference>
<keyword evidence="12" id="KW-0131">Cell cycle</keyword>
<dbReference type="GO" id="GO:0005886">
    <property type="term" value="C:plasma membrane"/>
    <property type="evidence" value="ECO:0007669"/>
    <property type="project" value="TreeGrafter"/>
</dbReference>
<dbReference type="PRINTS" id="PR00344">
    <property type="entry name" value="BCTRLSENSOR"/>
</dbReference>
<keyword evidence="5 14" id="KW-0597">Phosphoprotein</keyword>
<keyword evidence="9" id="KW-0067">ATP-binding</keyword>
<dbReference type="GO" id="GO:0005524">
    <property type="term" value="F:ATP binding"/>
    <property type="evidence" value="ECO:0007669"/>
    <property type="project" value="UniProtKB-KW"/>
</dbReference>
<evidence type="ECO:0000256" key="2">
    <source>
        <dbReference type="ARBA" id="ARBA00004370"/>
    </source>
</evidence>
<dbReference type="SMART" id="SM00388">
    <property type="entry name" value="HisKA"/>
    <property type="match status" value="1"/>
</dbReference>
<comment type="subcellular location">
    <subcellularLocation>
        <location evidence="2">Membrane</location>
    </subcellularLocation>
</comment>
<dbReference type="InterPro" id="IPR001789">
    <property type="entry name" value="Sig_transdc_resp-reg_receiver"/>
</dbReference>
<dbReference type="InterPro" id="IPR005467">
    <property type="entry name" value="His_kinase_dom"/>
</dbReference>
<comment type="similarity">
    <text evidence="3">In the N-terminal section; belongs to the phytochrome family.</text>
</comment>
<feature type="region of interest" description="Disordered" evidence="15">
    <location>
        <begin position="586"/>
        <end position="609"/>
    </location>
</feature>
<dbReference type="SMART" id="SM00448">
    <property type="entry name" value="REC"/>
    <property type="match status" value="1"/>
</dbReference>
<dbReference type="PROSITE" id="PS50109">
    <property type="entry name" value="HIS_KIN"/>
    <property type="match status" value="1"/>
</dbReference>
<evidence type="ECO:0000259" key="17">
    <source>
        <dbReference type="PROSITE" id="PS50110"/>
    </source>
</evidence>
<dbReference type="InterPro" id="IPR003594">
    <property type="entry name" value="HATPase_dom"/>
</dbReference>
<dbReference type="Proteomes" id="UP000010471">
    <property type="component" value="Chromosome"/>
</dbReference>
<accession>K9WL48</accession>
<dbReference type="SMART" id="SM00387">
    <property type="entry name" value="HATPase_c"/>
    <property type="match status" value="1"/>
</dbReference>
<keyword evidence="6" id="KW-0808">Transferase</keyword>
<dbReference type="InterPro" id="IPR004358">
    <property type="entry name" value="Sig_transdc_His_kin-like_C"/>
</dbReference>
<proteinExistence type="inferred from homology"/>
<dbReference type="Gene3D" id="3.30.565.10">
    <property type="entry name" value="Histidine kinase-like ATPase, C-terminal domain"/>
    <property type="match status" value="1"/>
</dbReference>
<dbReference type="Pfam" id="PF00512">
    <property type="entry name" value="HisKA"/>
    <property type="match status" value="1"/>
</dbReference>
<reference evidence="18 19" key="1">
    <citation type="submission" date="2012-06" db="EMBL/GenBank/DDBJ databases">
        <title>Finished chromosome of genome of Microcoleus sp. PCC 7113.</title>
        <authorList>
            <consortium name="US DOE Joint Genome Institute"/>
            <person name="Gugger M."/>
            <person name="Coursin T."/>
            <person name="Rippka R."/>
            <person name="Tandeau De Marsac N."/>
            <person name="Huntemann M."/>
            <person name="Wei C.-L."/>
            <person name="Han J."/>
            <person name="Detter J.C."/>
            <person name="Han C."/>
            <person name="Tapia R."/>
            <person name="Chen A."/>
            <person name="Kyrpides N."/>
            <person name="Mavromatis K."/>
            <person name="Markowitz V."/>
            <person name="Szeto E."/>
            <person name="Ivanova N."/>
            <person name="Pagani I."/>
            <person name="Pati A."/>
            <person name="Goodwin L."/>
            <person name="Nordberg H.P."/>
            <person name="Cantor M.N."/>
            <person name="Hua S.X."/>
            <person name="Woyke T."/>
            <person name="Kerfeld C.A."/>
        </authorList>
    </citation>
    <scope>NUCLEOTIDE SEQUENCE [LARGE SCALE GENOMIC DNA]</scope>
    <source>
        <strain evidence="18 19">PCC 7113</strain>
    </source>
</reference>
<dbReference type="Pfam" id="PF12860">
    <property type="entry name" value="PAS_7"/>
    <property type="match status" value="1"/>
</dbReference>
<evidence type="ECO:0000256" key="15">
    <source>
        <dbReference type="SAM" id="MobiDB-lite"/>
    </source>
</evidence>
<dbReference type="Pfam" id="PF13185">
    <property type="entry name" value="GAF_2"/>
    <property type="match status" value="1"/>
</dbReference>
<dbReference type="InterPro" id="IPR011006">
    <property type="entry name" value="CheY-like_superfamily"/>
</dbReference>
<dbReference type="GO" id="GO:0000155">
    <property type="term" value="F:phosphorelay sensor kinase activity"/>
    <property type="evidence" value="ECO:0007669"/>
    <property type="project" value="InterPro"/>
</dbReference>
<dbReference type="PROSITE" id="PS50110">
    <property type="entry name" value="RESPONSE_REGULATORY"/>
    <property type="match status" value="1"/>
</dbReference>
<evidence type="ECO:0000256" key="4">
    <source>
        <dbReference type="ARBA" id="ARBA00012438"/>
    </source>
</evidence>
<evidence type="ECO:0000256" key="6">
    <source>
        <dbReference type="ARBA" id="ARBA00022679"/>
    </source>
</evidence>
<dbReference type="EC" id="2.7.13.3" evidence="4"/>
<evidence type="ECO:0000313" key="19">
    <source>
        <dbReference type="Proteomes" id="UP000010471"/>
    </source>
</evidence>
<evidence type="ECO:0000256" key="11">
    <source>
        <dbReference type="ARBA" id="ARBA00023136"/>
    </source>
</evidence>
<dbReference type="InterPro" id="IPR035965">
    <property type="entry name" value="PAS-like_dom_sf"/>
</dbReference>
<name>K9WL48_9CYAN</name>
<dbReference type="AlphaFoldDB" id="K9WL48"/>
<feature type="modified residue" description="4-aspartylphosphate" evidence="14">
    <location>
        <position position="671"/>
    </location>
</feature>
<dbReference type="SUPFAM" id="SSF55785">
    <property type="entry name" value="PYP-like sensor domain (PAS domain)"/>
    <property type="match status" value="1"/>
</dbReference>
<evidence type="ECO:0000256" key="12">
    <source>
        <dbReference type="ARBA" id="ARBA00023306"/>
    </source>
</evidence>
<dbReference type="SUPFAM" id="SSF55874">
    <property type="entry name" value="ATPase domain of HSP90 chaperone/DNA topoisomerase II/histidine kinase"/>
    <property type="match status" value="1"/>
</dbReference>
<keyword evidence="19" id="KW-1185">Reference proteome</keyword>
<dbReference type="Gene3D" id="3.30.450.40">
    <property type="match status" value="1"/>
</dbReference>
<feature type="compositionally biased region" description="Polar residues" evidence="15">
    <location>
        <begin position="586"/>
        <end position="606"/>
    </location>
</feature>
<sequence>MQPEKIEWDLQRLKEEQQLILNQIDNAIALIDPSHQLILFNQPFTQLWGLSADWLTQKPLFQDVCDRIVAHGYWTHPQAKQLQSTLQKTTTENVSFCIEQSNGIHLDIKITITSTGGHLLTFRDVTVKEQARRAAMLMQTSLNAEIKRLRFLQGLTERLQPASELREIGEFALAYLVETTDAAFGDVKVIIGQGRDALANTLTHRVSSEFIACYGTPVVSEMEAVLKQGIPYGQGLLWQVVESGAPLFMEDYSSHPQAVDAFRHPGIGQLGIFPIPSATGKIIGVLTLESRSQQKLQEAPQQDILLAACRTLGVAIERAQAQEHLRRANEDLERASRLKSEFLASMSHELRTPLNSILGFSDLLQRQTVGTLSSRQLLHVRAIEKSGQHLLQLINDILDLSKIEAGKSDLELAPVSIQELCNPCLKMVQPRAEKKRLALSLELDCHLQEVVLDERRVRQILINLLSNAIKFTPEGGTIKLGGRLAYGCELKQEFRPDRSPINCSTPYLCLEVADNGIGIAQDKLHLLFRPFQQIDSSLARRHEGTGLGLALTKRLAELHGGTVSVESQENQGSTFRVWLPLTEMRSSQPVNTRGSEGNVSGASSLNPEHPRTDAKRILVVEDQPFNQMLLSEALELEGYVVDWIQEGQIMLERLSSALVTPESLPHLILMDIQLPGVDGFELIRQLKAHPLWQNVPVIAVTAMAMAGDRDRCLSVGADDYLSKPLNLEKLLITVRSFVEAKISDSE</sequence>
<evidence type="ECO:0000256" key="14">
    <source>
        <dbReference type="PROSITE-ProRule" id="PRU00169"/>
    </source>
</evidence>
<dbReference type="Pfam" id="PF00072">
    <property type="entry name" value="Response_reg"/>
    <property type="match status" value="1"/>
</dbReference>
<dbReference type="SMART" id="SM00065">
    <property type="entry name" value="GAF"/>
    <property type="match status" value="1"/>
</dbReference>
<evidence type="ECO:0000256" key="5">
    <source>
        <dbReference type="ARBA" id="ARBA00022553"/>
    </source>
</evidence>
<dbReference type="STRING" id="1173027.Mic7113_5473"/>
<organism evidence="18 19">
    <name type="scientific">Allocoleopsis franciscana PCC 7113</name>
    <dbReference type="NCBI Taxonomy" id="1173027"/>
    <lineage>
        <taxon>Bacteria</taxon>
        <taxon>Bacillati</taxon>
        <taxon>Cyanobacteriota</taxon>
        <taxon>Cyanophyceae</taxon>
        <taxon>Coleofasciculales</taxon>
        <taxon>Coleofasciculaceae</taxon>
        <taxon>Allocoleopsis</taxon>
        <taxon>Allocoleopsis franciscana</taxon>
    </lineage>
</organism>
<dbReference type="eggNOG" id="COG2205">
    <property type="taxonomic scope" value="Bacteria"/>
</dbReference>
<dbReference type="RefSeq" id="WP_015185243.1">
    <property type="nucleotide sequence ID" value="NC_019738.1"/>
</dbReference>
<keyword evidence="10" id="KW-0902">Two-component regulatory system</keyword>
<dbReference type="PANTHER" id="PTHR43047">
    <property type="entry name" value="TWO-COMPONENT HISTIDINE PROTEIN KINASE"/>
    <property type="match status" value="1"/>
</dbReference>
<keyword evidence="11" id="KW-0472">Membrane</keyword>
<evidence type="ECO:0000259" key="16">
    <source>
        <dbReference type="PROSITE" id="PS50109"/>
    </source>
</evidence>
<evidence type="ECO:0000256" key="7">
    <source>
        <dbReference type="ARBA" id="ARBA00022741"/>
    </source>
</evidence>
<dbReference type="CDD" id="cd00082">
    <property type="entry name" value="HisKA"/>
    <property type="match status" value="1"/>
</dbReference>
<dbReference type="KEGG" id="mic:Mic7113_5473"/>
<dbReference type="GO" id="GO:0009927">
    <property type="term" value="F:histidine phosphotransfer kinase activity"/>
    <property type="evidence" value="ECO:0007669"/>
    <property type="project" value="TreeGrafter"/>
</dbReference>